<feature type="compositionally biased region" description="Basic and acidic residues" evidence="1">
    <location>
        <begin position="77"/>
        <end position="90"/>
    </location>
</feature>
<name>A0ABD5NPG4_9EURY</name>
<dbReference type="InterPro" id="IPR024997">
    <property type="entry name" value="DUF3892"/>
</dbReference>
<comment type="caution">
    <text evidence="2">The sequence shown here is derived from an EMBL/GenBank/DDBJ whole genome shotgun (WGS) entry which is preliminary data.</text>
</comment>
<protein>
    <submittedName>
        <fullName evidence="2">DUF3892 domain-containing protein</fullName>
    </submittedName>
</protein>
<accession>A0ABD5NPG4</accession>
<evidence type="ECO:0000313" key="3">
    <source>
        <dbReference type="Proteomes" id="UP001595846"/>
    </source>
</evidence>
<dbReference type="AlphaFoldDB" id="A0ABD5NPG4"/>
<dbReference type="EMBL" id="JBHSAQ010000009">
    <property type="protein sequence ID" value="MFC3958906.1"/>
    <property type="molecule type" value="Genomic_DNA"/>
</dbReference>
<dbReference type="Pfam" id="PF13031">
    <property type="entry name" value="DUF3892"/>
    <property type="match status" value="1"/>
</dbReference>
<sequence length="97" mass="10671">MATYVVQCVNIDENSTHDDCRCIEAIGFPGENTDIVTRTPAQVYDMVEVDGDTVIVKYQGQETEVHGATTSSGKKYVRTEPNDTKADNLLKQDSCPV</sequence>
<gene>
    <name evidence="2" type="ORF">ACFOUR_11090</name>
</gene>
<keyword evidence="3" id="KW-1185">Reference proteome</keyword>
<dbReference type="RefSeq" id="WP_256532739.1">
    <property type="nucleotide sequence ID" value="NZ_CP101824.1"/>
</dbReference>
<dbReference type="Proteomes" id="UP001595846">
    <property type="component" value="Unassembled WGS sequence"/>
</dbReference>
<feature type="region of interest" description="Disordered" evidence="1">
    <location>
        <begin position="67"/>
        <end position="97"/>
    </location>
</feature>
<evidence type="ECO:0000313" key="2">
    <source>
        <dbReference type="EMBL" id="MFC3958906.1"/>
    </source>
</evidence>
<proteinExistence type="predicted"/>
<dbReference type="GeneID" id="73901844"/>
<organism evidence="2 3">
    <name type="scientific">Halovivax cerinus</name>
    <dbReference type="NCBI Taxonomy" id="1487865"/>
    <lineage>
        <taxon>Archaea</taxon>
        <taxon>Methanobacteriati</taxon>
        <taxon>Methanobacteriota</taxon>
        <taxon>Stenosarchaea group</taxon>
        <taxon>Halobacteria</taxon>
        <taxon>Halobacteriales</taxon>
        <taxon>Natrialbaceae</taxon>
        <taxon>Halovivax</taxon>
    </lineage>
</organism>
<reference evidence="2 3" key="1">
    <citation type="journal article" date="2019" name="Int. J. Syst. Evol. Microbiol.">
        <title>The Global Catalogue of Microorganisms (GCM) 10K type strain sequencing project: providing services to taxonomists for standard genome sequencing and annotation.</title>
        <authorList>
            <consortium name="The Broad Institute Genomics Platform"/>
            <consortium name="The Broad Institute Genome Sequencing Center for Infectious Disease"/>
            <person name="Wu L."/>
            <person name="Ma J."/>
        </authorList>
    </citation>
    <scope>NUCLEOTIDE SEQUENCE [LARGE SCALE GENOMIC DNA]</scope>
    <source>
        <strain evidence="2 3">IBRC-M 10256</strain>
    </source>
</reference>
<evidence type="ECO:0000256" key="1">
    <source>
        <dbReference type="SAM" id="MobiDB-lite"/>
    </source>
</evidence>